<dbReference type="PANTHER" id="PTHR30183:SF3">
    <property type="entry name" value="MOLYBDENUM TRANSPORT SYSTEM PERMEASE PROTEIN MODB"/>
    <property type="match status" value="1"/>
</dbReference>
<evidence type="ECO:0000256" key="3">
    <source>
        <dbReference type="ARBA" id="ARBA00022475"/>
    </source>
</evidence>
<dbReference type="Gene3D" id="1.10.3720.10">
    <property type="entry name" value="MetI-like"/>
    <property type="match status" value="1"/>
</dbReference>
<dbReference type="EMBL" id="QZKU01000053">
    <property type="protein sequence ID" value="RJP22865.1"/>
    <property type="molecule type" value="Genomic_DNA"/>
</dbReference>
<feature type="domain" description="ABC transmembrane type-1" evidence="9">
    <location>
        <begin position="157"/>
        <end position="356"/>
    </location>
</feature>
<reference evidence="10 11" key="1">
    <citation type="journal article" date="2017" name="ISME J.">
        <title>Energy and carbon metabolisms in a deep terrestrial subsurface fluid microbial community.</title>
        <authorList>
            <person name="Momper L."/>
            <person name="Jungbluth S.P."/>
            <person name="Lee M.D."/>
            <person name="Amend J.P."/>
        </authorList>
    </citation>
    <scope>NUCLEOTIDE SEQUENCE [LARGE SCALE GENOMIC DNA]</scope>
    <source>
        <strain evidence="10">SURF_5</strain>
    </source>
</reference>
<dbReference type="InterPro" id="IPR035906">
    <property type="entry name" value="MetI-like_sf"/>
</dbReference>
<feature type="transmembrane region" description="Helical" evidence="7">
    <location>
        <begin position="156"/>
        <end position="183"/>
    </location>
</feature>
<dbReference type="PANTHER" id="PTHR30183">
    <property type="entry name" value="MOLYBDENUM TRANSPORT SYSTEM PERMEASE PROTEIN MODB"/>
    <property type="match status" value="1"/>
</dbReference>
<dbReference type="Proteomes" id="UP000265882">
    <property type="component" value="Unassembled WGS sequence"/>
</dbReference>
<dbReference type="InterPro" id="IPR000515">
    <property type="entry name" value="MetI-like"/>
</dbReference>
<feature type="transmembrane region" description="Helical" evidence="7">
    <location>
        <begin position="195"/>
        <end position="215"/>
    </location>
</feature>
<dbReference type="AlphaFoldDB" id="A0A3A4NWB7"/>
<accession>A0A3A4NWB7</accession>
<evidence type="ECO:0000256" key="6">
    <source>
        <dbReference type="ARBA" id="ARBA00023136"/>
    </source>
</evidence>
<comment type="subcellular location">
    <subcellularLocation>
        <location evidence="1 7">Cell membrane</location>
        <topology evidence="1 7">Multi-pass membrane protein</topology>
    </subcellularLocation>
</comment>
<dbReference type="PROSITE" id="PS50928">
    <property type="entry name" value="ABC_TM1"/>
    <property type="match status" value="1"/>
</dbReference>
<evidence type="ECO:0000256" key="1">
    <source>
        <dbReference type="ARBA" id="ARBA00004651"/>
    </source>
</evidence>
<evidence type="ECO:0000259" key="9">
    <source>
        <dbReference type="PROSITE" id="PS50928"/>
    </source>
</evidence>
<organism evidence="10 11">
    <name type="scientific">Abyssobacteria bacterium (strain SURF_5)</name>
    <dbReference type="NCBI Taxonomy" id="2093360"/>
    <lineage>
        <taxon>Bacteria</taxon>
        <taxon>Pseudomonadati</taxon>
        <taxon>Candidatus Hydrogenedentota</taxon>
        <taxon>Candidatus Abyssobacteria</taxon>
    </lineage>
</organism>
<comment type="similarity">
    <text evidence="7">Belongs to the binding-protein-dependent transport system permease family.</text>
</comment>
<dbReference type="Pfam" id="PF00528">
    <property type="entry name" value="BPD_transp_1"/>
    <property type="match status" value="1"/>
</dbReference>
<keyword evidence="4 7" id="KW-0812">Transmembrane</keyword>
<evidence type="ECO:0000256" key="7">
    <source>
        <dbReference type="RuleBase" id="RU363032"/>
    </source>
</evidence>
<proteinExistence type="inferred from homology"/>
<feature type="transmembrane region" description="Helical" evidence="7">
    <location>
        <begin position="340"/>
        <end position="362"/>
    </location>
</feature>
<gene>
    <name evidence="10" type="ORF">C4520_07515</name>
</gene>
<comment type="caution">
    <text evidence="10">The sequence shown here is derived from an EMBL/GenBank/DDBJ whole genome shotgun (WGS) entry which is preliminary data.</text>
</comment>
<dbReference type="GO" id="GO:0055085">
    <property type="term" value="P:transmembrane transport"/>
    <property type="evidence" value="ECO:0007669"/>
    <property type="project" value="InterPro"/>
</dbReference>
<keyword evidence="6 7" id="KW-0472">Membrane</keyword>
<evidence type="ECO:0000256" key="4">
    <source>
        <dbReference type="ARBA" id="ARBA00022692"/>
    </source>
</evidence>
<evidence type="ECO:0000256" key="2">
    <source>
        <dbReference type="ARBA" id="ARBA00022448"/>
    </source>
</evidence>
<feature type="transmembrane region" description="Helical" evidence="7">
    <location>
        <begin position="117"/>
        <end position="136"/>
    </location>
</feature>
<feature type="region of interest" description="Disordered" evidence="8">
    <location>
        <begin position="1"/>
        <end position="21"/>
    </location>
</feature>
<evidence type="ECO:0000256" key="5">
    <source>
        <dbReference type="ARBA" id="ARBA00022989"/>
    </source>
</evidence>
<dbReference type="CDD" id="cd06261">
    <property type="entry name" value="TM_PBP2"/>
    <property type="match status" value="1"/>
</dbReference>
<evidence type="ECO:0000313" key="10">
    <source>
        <dbReference type="EMBL" id="RJP22865.1"/>
    </source>
</evidence>
<name>A0A3A4NWB7_ABYX5</name>
<feature type="transmembrane region" description="Helical" evidence="7">
    <location>
        <begin position="235"/>
        <end position="254"/>
    </location>
</feature>
<protein>
    <submittedName>
        <fullName evidence="10">ABC transporter permease subunit</fullName>
    </submittedName>
</protein>
<keyword evidence="5 7" id="KW-1133">Transmembrane helix</keyword>
<keyword evidence="2 7" id="KW-0813">Transport</keyword>
<dbReference type="GO" id="GO:0005886">
    <property type="term" value="C:plasma membrane"/>
    <property type="evidence" value="ECO:0007669"/>
    <property type="project" value="UniProtKB-SubCell"/>
</dbReference>
<dbReference type="SUPFAM" id="SSF161098">
    <property type="entry name" value="MetI-like"/>
    <property type="match status" value="1"/>
</dbReference>
<evidence type="ECO:0000313" key="11">
    <source>
        <dbReference type="Proteomes" id="UP000265882"/>
    </source>
</evidence>
<keyword evidence="3" id="KW-1003">Cell membrane</keyword>
<evidence type="ECO:0000256" key="8">
    <source>
        <dbReference type="SAM" id="MobiDB-lite"/>
    </source>
</evidence>
<sequence length="368" mass="40064">MAGFPVLESRANRNGDAAAGPDRQDQLYAHCHIRVQQEAGACATVHRFRLLRYRKTHFRKMGLCHERRASPRIGAPCPNRRRLHSAGELVMSLENLTAPSEQAAGTIKSTWRRKLPFLLPMVFVVVFYALIIVFTYKEYPPVSMLRMLLTSEVLHAVFLSLATATAASIVAFMLGVPSAYFLARSEFPGKKFVDALLDIPVVLSPIAIGALLLVAFSSSEGRWLQEHVGEVVFELPGIIIAQATIVTALAIRLMKGAFESIPVRYEKVARSLGCSEWMAFRKVVLPLSRNGLTASAIVVWARAIGEFGATVTLAGATTGKTATIPTAIYLGFASADITRALTLVAILMFISATTLIGLRQVAGRALEL</sequence>